<sequence>MTDPNDFKNHLKSVEHYKYLDNDHKFAGNPEACALLRNKFPNKNGIYDFCLSLRGNLDYFSNLRPLNLFKDDNCQYLNCWINNRLLSLGFNVGGNSANIIIEILRYFTFFEVDKTCKYEFSHIEKKQYEKMKTLYDYVLDFSNIQWYANKYGCSTENEQYINERRRVYEEVIEDCKKPQKETYCIVLKHLQEAYRNNELLNFRCTKFKDHSSRDTGRSRMLQSGQNDGSGEFHGALGSENNHQRVHSSASVEETEESSLPSSTTPMAVLFPFLGSSLILFILYRFSPMGHWLRTRFLRKNMVRSNIDEDETVETIQNAYEMENISPQISRHLIGYNPLENM</sequence>
<evidence type="ECO:0000313" key="3">
    <source>
        <dbReference type="EMBL" id="SBT00525.1"/>
    </source>
</evidence>
<dbReference type="InterPro" id="IPR008780">
    <property type="entry name" value="Plasmodium_Vir"/>
</dbReference>
<dbReference type="Proteomes" id="UP000078546">
    <property type="component" value="Unassembled WGS sequence"/>
</dbReference>
<feature type="transmembrane region" description="Helical" evidence="2">
    <location>
        <begin position="266"/>
        <end position="285"/>
    </location>
</feature>
<proteinExistence type="predicted"/>
<evidence type="ECO:0000256" key="2">
    <source>
        <dbReference type="SAM" id="Phobius"/>
    </source>
</evidence>
<dbReference type="Pfam" id="PF05795">
    <property type="entry name" value="Plasmodium_Vir"/>
    <property type="match status" value="1"/>
</dbReference>
<protein>
    <submittedName>
        <fullName evidence="3">PIR Superfamily Protein</fullName>
    </submittedName>
</protein>
<organism evidence="3 4">
    <name type="scientific">Plasmodium ovale curtisi</name>
    <dbReference type="NCBI Taxonomy" id="864141"/>
    <lineage>
        <taxon>Eukaryota</taxon>
        <taxon>Sar</taxon>
        <taxon>Alveolata</taxon>
        <taxon>Apicomplexa</taxon>
        <taxon>Aconoidasida</taxon>
        <taxon>Haemosporida</taxon>
        <taxon>Plasmodiidae</taxon>
        <taxon>Plasmodium</taxon>
        <taxon>Plasmodium (Plasmodium)</taxon>
    </lineage>
</organism>
<keyword evidence="2" id="KW-0472">Membrane</keyword>
<accession>A0A1A8X8D6</accession>
<evidence type="ECO:0000313" key="4">
    <source>
        <dbReference type="Proteomes" id="UP000078546"/>
    </source>
</evidence>
<reference evidence="4" key="1">
    <citation type="submission" date="2016-05" db="EMBL/GenBank/DDBJ databases">
        <authorList>
            <person name="Naeem Raeece"/>
        </authorList>
    </citation>
    <scope>NUCLEOTIDE SEQUENCE [LARGE SCALE GENOMIC DNA]</scope>
</reference>
<keyword evidence="2" id="KW-1133">Transmembrane helix</keyword>
<feature type="compositionally biased region" description="Low complexity" evidence="1">
    <location>
        <begin position="247"/>
        <end position="262"/>
    </location>
</feature>
<feature type="region of interest" description="Disordered" evidence="1">
    <location>
        <begin position="210"/>
        <end position="262"/>
    </location>
</feature>
<dbReference type="AlphaFoldDB" id="A0A1A8X8D6"/>
<evidence type="ECO:0000256" key="1">
    <source>
        <dbReference type="SAM" id="MobiDB-lite"/>
    </source>
</evidence>
<keyword evidence="2" id="KW-0812">Transmembrane</keyword>
<name>A0A1A8X8D6_PLAOA</name>
<gene>
    <name evidence="3" type="ORF">POVCU1_060570</name>
</gene>
<dbReference type="EMBL" id="FLQV01001968">
    <property type="protein sequence ID" value="SBT00525.1"/>
    <property type="molecule type" value="Genomic_DNA"/>
</dbReference>